<dbReference type="InterPro" id="IPR000523">
    <property type="entry name" value="Mg_chelatse_chII-like_cat_dom"/>
</dbReference>
<dbReference type="Gene3D" id="3.40.50.300">
    <property type="entry name" value="P-loop containing nucleotide triphosphate hydrolases"/>
    <property type="match status" value="1"/>
</dbReference>
<evidence type="ECO:0000313" key="4">
    <source>
        <dbReference type="EMBL" id="MCP3426339.1"/>
    </source>
</evidence>
<organism evidence="4 5">
    <name type="scientific">Rothia santali</name>
    <dbReference type="NCBI Taxonomy" id="2949643"/>
    <lineage>
        <taxon>Bacteria</taxon>
        <taxon>Bacillati</taxon>
        <taxon>Actinomycetota</taxon>
        <taxon>Actinomycetes</taxon>
        <taxon>Micrococcales</taxon>
        <taxon>Micrococcaceae</taxon>
        <taxon>Rothia</taxon>
    </lineage>
</organism>
<dbReference type="SMART" id="SM00382">
    <property type="entry name" value="AAA"/>
    <property type="match status" value="1"/>
</dbReference>
<dbReference type="EMBL" id="JANAFB010000023">
    <property type="protein sequence ID" value="MCP3426339.1"/>
    <property type="molecule type" value="Genomic_DNA"/>
</dbReference>
<gene>
    <name evidence="4" type="ORF">NBM05_10085</name>
</gene>
<evidence type="ECO:0000256" key="2">
    <source>
        <dbReference type="SAM" id="MobiDB-lite"/>
    </source>
</evidence>
<feature type="domain" description="AAA+ ATPase" evidence="3">
    <location>
        <begin position="214"/>
        <end position="398"/>
    </location>
</feature>
<dbReference type="PANTHER" id="PTHR32039:SF7">
    <property type="entry name" value="COMPETENCE PROTEIN COMM"/>
    <property type="match status" value="1"/>
</dbReference>
<feature type="compositionally biased region" description="Basic and acidic residues" evidence="2">
    <location>
        <begin position="182"/>
        <end position="194"/>
    </location>
</feature>
<feature type="region of interest" description="Disordered" evidence="2">
    <location>
        <begin position="167"/>
        <end position="194"/>
    </location>
</feature>
<protein>
    <submittedName>
        <fullName evidence="4">YifB family Mg chelatase-like AAA ATPase</fullName>
    </submittedName>
</protein>
<dbReference type="Gene3D" id="3.30.230.10">
    <property type="match status" value="1"/>
</dbReference>
<dbReference type="InterPro" id="IPR003593">
    <property type="entry name" value="AAA+_ATPase"/>
</dbReference>
<comment type="similarity">
    <text evidence="1">Belongs to the Mg-chelatase subunits D/I family. ComM subfamily.</text>
</comment>
<dbReference type="InterPro" id="IPR025158">
    <property type="entry name" value="Mg_chelat-rel_C"/>
</dbReference>
<dbReference type="SUPFAM" id="SSF52540">
    <property type="entry name" value="P-loop containing nucleoside triphosphate hydrolases"/>
    <property type="match status" value="1"/>
</dbReference>
<name>A0A9X2KIZ0_9MICC</name>
<dbReference type="InterPro" id="IPR004482">
    <property type="entry name" value="Mg_chelat-rel"/>
</dbReference>
<dbReference type="NCBIfam" id="TIGR00368">
    <property type="entry name" value="YifB family Mg chelatase-like AAA ATPase"/>
    <property type="match status" value="1"/>
</dbReference>
<dbReference type="InterPro" id="IPR014721">
    <property type="entry name" value="Ribsml_uS5_D2-typ_fold_subgr"/>
</dbReference>
<dbReference type="Proteomes" id="UP001139502">
    <property type="component" value="Unassembled WGS sequence"/>
</dbReference>
<evidence type="ECO:0000259" key="3">
    <source>
        <dbReference type="SMART" id="SM00382"/>
    </source>
</evidence>
<evidence type="ECO:0000313" key="5">
    <source>
        <dbReference type="Proteomes" id="UP001139502"/>
    </source>
</evidence>
<dbReference type="GO" id="GO:0005524">
    <property type="term" value="F:ATP binding"/>
    <property type="evidence" value="ECO:0007669"/>
    <property type="project" value="InterPro"/>
</dbReference>
<proteinExistence type="inferred from homology"/>
<dbReference type="Pfam" id="PF01078">
    <property type="entry name" value="Mg_chelatase"/>
    <property type="match status" value="1"/>
</dbReference>
<dbReference type="InterPro" id="IPR020568">
    <property type="entry name" value="Ribosomal_Su5_D2-typ_SF"/>
</dbReference>
<sequence length="513" mass="54112">MGFARTYAVALLGLNGHMVEVEADIGQTLPAFVLLGLPDSALMESKERIRAAAKNSGVPLASRKITASLTPATLPKGGTVFDLAILMAALQAAGDVPGTGGAVFLAELGLDGGLRPVPGVFPAVAAAVRSGHRRVVVARENLEEARLVPDAEVSGFRSVADVLEWAGSTSPRLSRPPGQAPRTEDPPEPRRRPDLADVVGQAEGRWALEIAAAGSHHLSMIGPPGSGKTMLAERLPGILPPLDAAASHEVTAVHSLGARRTRLTRLMTEAPWEAPHHTASTASMVGGGSGVPLPGAASRAHRGVLFLDEAPEFRRGVLDALRQPLESGEITIDRSRASARYPARFQLVLASNPCACGLSTGLGDRCTCSPRERRSYLGRLSGPLMDRVDLHLSVPRLSYAEVTATTRGEPSDVVASRVRAAREAARERLQPLGVRANADLTGAQLRDRLRLPSALLSPLHRLIERGDLTVRGSDRVQRIAWTIADLEGAASPASEHLEAAIALRISSGPRLIA</sequence>
<dbReference type="AlphaFoldDB" id="A0A9X2KIZ0"/>
<accession>A0A9X2KIZ0</accession>
<evidence type="ECO:0000256" key="1">
    <source>
        <dbReference type="ARBA" id="ARBA00006354"/>
    </source>
</evidence>
<dbReference type="RefSeq" id="WP_254166937.1">
    <property type="nucleotide sequence ID" value="NZ_JANAFB010000023.1"/>
</dbReference>
<dbReference type="InterPro" id="IPR045006">
    <property type="entry name" value="CHLI-like"/>
</dbReference>
<reference evidence="4" key="1">
    <citation type="submission" date="2022-06" db="EMBL/GenBank/DDBJ databases">
        <title>Rothia sp. isolated from sandalwood seedling.</title>
        <authorList>
            <person name="Tuikhar N."/>
            <person name="Kirdat K."/>
            <person name="Thorat V."/>
            <person name="Swetha P."/>
            <person name="Padma S."/>
            <person name="Sundararaj R."/>
            <person name="Yadav A."/>
        </authorList>
    </citation>
    <scope>NUCLEOTIDE SEQUENCE</scope>
    <source>
        <strain evidence="4">AR01</strain>
    </source>
</reference>
<dbReference type="Pfam" id="PF13335">
    <property type="entry name" value="Mg_chelatase_C"/>
    <property type="match status" value="1"/>
</dbReference>
<dbReference type="SUPFAM" id="SSF54211">
    <property type="entry name" value="Ribosomal protein S5 domain 2-like"/>
    <property type="match status" value="1"/>
</dbReference>
<dbReference type="Pfam" id="PF13541">
    <property type="entry name" value="ChlI"/>
    <property type="match status" value="1"/>
</dbReference>
<dbReference type="PANTHER" id="PTHR32039">
    <property type="entry name" value="MAGNESIUM-CHELATASE SUBUNIT CHLI"/>
    <property type="match status" value="1"/>
</dbReference>
<keyword evidence="5" id="KW-1185">Reference proteome</keyword>
<comment type="caution">
    <text evidence="4">The sequence shown here is derived from an EMBL/GenBank/DDBJ whole genome shotgun (WGS) entry which is preliminary data.</text>
</comment>
<dbReference type="InterPro" id="IPR027417">
    <property type="entry name" value="P-loop_NTPase"/>
</dbReference>